<reference evidence="1" key="1">
    <citation type="submission" date="2014-09" db="EMBL/GenBank/DDBJ databases">
        <authorList>
            <person name="Magalhaes I.L.F."/>
            <person name="Oliveira U."/>
            <person name="Santos F.R."/>
            <person name="Vidigal T.H.D.A."/>
            <person name="Brescovit A.D."/>
            <person name="Santos A.J."/>
        </authorList>
    </citation>
    <scope>NUCLEOTIDE SEQUENCE</scope>
    <source>
        <tissue evidence="1">Shoot tissue taken approximately 20 cm above the soil surface</tissue>
    </source>
</reference>
<protein>
    <submittedName>
        <fullName evidence="1">Uncharacterized protein</fullName>
    </submittedName>
</protein>
<sequence>MHYTATVYCNSIIYNGWRYYTVMYIVDFQRAVYYQKCYDPDCQGMQGALLHRLE</sequence>
<organism evidence="1">
    <name type="scientific">Arundo donax</name>
    <name type="common">Giant reed</name>
    <name type="synonym">Donax arundinaceus</name>
    <dbReference type="NCBI Taxonomy" id="35708"/>
    <lineage>
        <taxon>Eukaryota</taxon>
        <taxon>Viridiplantae</taxon>
        <taxon>Streptophyta</taxon>
        <taxon>Embryophyta</taxon>
        <taxon>Tracheophyta</taxon>
        <taxon>Spermatophyta</taxon>
        <taxon>Magnoliopsida</taxon>
        <taxon>Liliopsida</taxon>
        <taxon>Poales</taxon>
        <taxon>Poaceae</taxon>
        <taxon>PACMAD clade</taxon>
        <taxon>Arundinoideae</taxon>
        <taxon>Arundineae</taxon>
        <taxon>Arundo</taxon>
    </lineage>
</organism>
<name>A0A0A9DHL3_ARUDO</name>
<accession>A0A0A9DHL3</accession>
<dbReference type="Pfam" id="PF03121">
    <property type="entry name" value="Herpes_UL52"/>
    <property type="match status" value="1"/>
</dbReference>
<dbReference type="AlphaFoldDB" id="A0A0A9DHL3"/>
<evidence type="ECO:0000313" key="1">
    <source>
        <dbReference type="EMBL" id="JAD87326.1"/>
    </source>
</evidence>
<dbReference type="EMBL" id="GBRH01210569">
    <property type="protein sequence ID" value="JAD87326.1"/>
    <property type="molecule type" value="Transcribed_RNA"/>
</dbReference>
<reference evidence="1" key="2">
    <citation type="journal article" date="2015" name="Data Brief">
        <title>Shoot transcriptome of the giant reed, Arundo donax.</title>
        <authorList>
            <person name="Barrero R.A."/>
            <person name="Guerrero F.D."/>
            <person name="Moolhuijzen P."/>
            <person name="Goolsby J.A."/>
            <person name="Tidwell J."/>
            <person name="Bellgard S.E."/>
            <person name="Bellgard M.I."/>
        </authorList>
    </citation>
    <scope>NUCLEOTIDE SEQUENCE</scope>
    <source>
        <tissue evidence="1">Shoot tissue taken approximately 20 cm above the soil surface</tissue>
    </source>
</reference>
<proteinExistence type="predicted"/>